<reference evidence="1" key="1">
    <citation type="journal article" date="2021" name="ISME J.">
        <title>Genomic evolution of the class Acidithiobacillia: deep-branching Proteobacteria living in extreme acidic conditions.</title>
        <authorList>
            <person name="Moya-Beltran A."/>
            <person name="Beard S."/>
            <person name="Rojas-Villalobos C."/>
            <person name="Issotta F."/>
            <person name="Gallardo Y."/>
            <person name="Ulloa R."/>
            <person name="Giaveno A."/>
            <person name="Degli Esposti M."/>
            <person name="Johnson D.B."/>
            <person name="Quatrini R."/>
        </authorList>
    </citation>
    <scope>NUCLEOTIDE SEQUENCE</scope>
    <source>
        <strain evidence="1">DSM 583</strain>
    </source>
</reference>
<dbReference type="RefSeq" id="WP_215890697.1">
    <property type="nucleotide sequence ID" value="NZ_JABBHS010000367.1"/>
</dbReference>
<dbReference type="EMBL" id="JABBHS010000367">
    <property type="protein sequence ID" value="MBU2723961.1"/>
    <property type="molecule type" value="Genomic_DNA"/>
</dbReference>
<name>A0A8X8GDL2_ACIFI</name>
<feature type="non-terminal residue" evidence="1">
    <location>
        <position position="1"/>
    </location>
</feature>
<sequence>GFMGYTGFYSDIAWNHWVLIPVLAMGGYHQGRGKYLDGTFQFRLELSLDYQFANKSRFGLNIAHISNAYTKQEDPGEDEIMLNYSMPLLFGKNT</sequence>
<accession>A0A8X8GDL2</accession>
<evidence type="ECO:0000313" key="2">
    <source>
        <dbReference type="Proteomes" id="UP000887300"/>
    </source>
</evidence>
<gene>
    <name evidence="1" type="ORF">HF568_12265</name>
</gene>
<dbReference type="InterPro" id="IPR018550">
    <property type="entry name" value="Lipid-A_deacylase-rel"/>
</dbReference>
<proteinExistence type="predicted"/>
<comment type="caution">
    <text evidence="1">The sequence shown here is derived from an EMBL/GenBank/DDBJ whole genome shotgun (WGS) entry which is preliminary data.</text>
</comment>
<dbReference type="Pfam" id="PF09411">
    <property type="entry name" value="PagL"/>
    <property type="match status" value="1"/>
</dbReference>
<evidence type="ECO:0000313" key="1">
    <source>
        <dbReference type="EMBL" id="MBU2723961.1"/>
    </source>
</evidence>
<dbReference type="Proteomes" id="UP000887300">
    <property type="component" value="Unassembled WGS sequence"/>
</dbReference>
<dbReference type="AlphaFoldDB" id="A0A8X8GDL2"/>
<protein>
    <submittedName>
        <fullName evidence="1">Acyloxyacyl hydrolase</fullName>
    </submittedName>
</protein>
<dbReference type="Gene3D" id="2.40.160.20">
    <property type="match status" value="1"/>
</dbReference>
<organism evidence="1 2">
    <name type="scientific">Acidithiobacillus ferridurans</name>
    <dbReference type="NCBI Taxonomy" id="1232575"/>
    <lineage>
        <taxon>Bacteria</taxon>
        <taxon>Pseudomonadati</taxon>
        <taxon>Pseudomonadota</taxon>
        <taxon>Acidithiobacillia</taxon>
        <taxon>Acidithiobacillales</taxon>
        <taxon>Acidithiobacillaceae</taxon>
        <taxon>Acidithiobacillus</taxon>
    </lineage>
</organism>
<keyword evidence="1" id="KW-0378">Hydrolase</keyword>
<dbReference type="GO" id="GO:0016787">
    <property type="term" value="F:hydrolase activity"/>
    <property type="evidence" value="ECO:0007669"/>
    <property type="project" value="UniProtKB-KW"/>
</dbReference>